<dbReference type="EMBL" id="JAELVQ010000025">
    <property type="protein sequence ID" value="MBJ6369401.1"/>
    <property type="molecule type" value="Genomic_DNA"/>
</dbReference>
<dbReference type="Proteomes" id="UP000610931">
    <property type="component" value="Unassembled WGS sequence"/>
</dbReference>
<protein>
    <submittedName>
        <fullName evidence="1">Uncharacterized protein</fullName>
    </submittedName>
</protein>
<keyword evidence="2" id="KW-1185">Reference proteome</keyword>
<evidence type="ECO:0000313" key="2">
    <source>
        <dbReference type="Proteomes" id="UP000610931"/>
    </source>
</evidence>
<dbReference type="RefSeq" id="WP_199116470.1">
    <property type="nucleotide sequence ID" value="NZ_JAELVQ010000025.1"/>
</dbReference>
<sequence>MAKHYSENSIEKPQELQPSEETVNFLLDYSKALRVINCNKLKFEALLN</sequence>
<comment type="caution">
    <text evidence="1">The sequence shown here is derived from an EMBL/GenBank/DDBJ whole genome shotgun (WGS) entry which is preliminary data.</text>
</comment>
<organism evidence="1 2">
    <name type="scientific">Snuella sedimenti</name>
    <dbReference type="NCBI Taxonomy" id="2798802"/>
    <lineage>
        <taxon>Bacteria</taxon>
        <taxon>Pseudomonadati</taxon>
        <taxon>Bacteroidota</taxon>
        <taxon>Flavobacteriia</taxon>
        <taxon>Flavobacteriales</taxon>
        <taxon>Flavobacteriaceae</taxon>
        <taxon>Snuella</taxon>
    </lineage>
</organism>
<reference evidence="1" key="1">
    <citation type="submission" date="2020-12" db="EMBL/GenBank/DDBJ databases">
        <title>Snuella sp. nov., isolated from sediment in Incheon.</title>
        <authorList>
            <person name="Kim W."/>
        </authorList>
    </citation>
    <scope>NUCLEOTIDE SEQUENCE</scope>
    <source>
        <strain evidence="1">CAU 1569</strain>
    </source>
</reference>
<evidence type="ECO:0000313" key="1">
    <source>
        <dbReference type="EMBL" id="MBJ6369401.1"/>
    </source>
</evidence>
<name>A0A8J7LZ06_9FLAO</name>
<proteinExistence type="predicted"/>
<accession>A0A8J7LZ06</accession>
<dbReference type="AlphaFoldDB" id="A0A8J7LZ06"/>
<gene>
    <name evidence="1" type="ORF">JF259_15005</name>
</gene>